<dbReference type="PANTHER" id="PTHR35889:SF3">
    <property type="entry name" value="F-BOX DOMAIN-CONTAINING PROTEIN"/>
    <property type="match status" value="1"/>
</dbReference>
<accession>A0A5C6RJ60</accession>
<dbReference type="EMBL" id="VOOR01000031">
    <property type="protein sequence ID" value="TXB62341.1"/>
    <property type="molecule type" value="Genomic_DNA"/>
</dbReference>
<sequence>MHALTKYFPVFLVFGSGLILSTYSCQHDMTMSEGGATPIDTTGNGGGGSGGTDNPTDTTVNQGDPCDPDVVYFELDVLPILRSNCAFSGCHDAASAQDGVNLTTYASVVNSADVEPYDLDGSDLYEVITDNDPDDRMPPVPNSRLTADQINIISRWIMQGATNETCDPDAGGCDTEQVSYAAQIAPVLNTNCLGCHNNSAPSAGISVEGHGNVAALAQSGLLLGVVSWSAGYTPMPYGAASPLPECTVSQIQSWIEAGAPNN</sequence>
<dbReference type="Proteomes" id="UP000321580">
    <property type="component" value="Unassembled WGS sequence"/>
</dbReference>
<dbReference type="AlphaFoldDB" id="A0A5C6RJ60"/>
<evidence type="ECO:0000259" key="2">
    <source>
        <dbReference type="Pfam" id="PF07635"/>
    </source>
</evidence>
<organism evidence="3 4">
    <name type="scientific">Phaeodactylibacter luteus</name>
    <dbReference type="NCBI Taxonomy" id="1564516"/>
    <lineage>
        <taxon>Bacteria</taxon>
        <taxon>Pseudomonadati</taxon>
        <taxon>Bacteroidota</taxon>
        <taxon>Saprospiria</taxon>
        <taxon>Saprospirales</taxon>
        <taxon>Haliscomenobacteraceae</taxon>
        <taxon>Phaeodactylibacter</taxon>
    </lineage>
</organism>
<protein>
    <recommendedName>
        <fullName evidence="2">Cytochrome C Planctomycete-type domain-containing protein</fullName>
    </recommendedName>
</protein>
<dbReference type="OrthoDB" id="9786191at2"/>
<dbReference type="Pfam" id="PF07635">
    <property type="entry name" value="PSCyt1"/>
    <property type="match status" value="1"/>
</dbReference>
<gene>
    <name evidence="3" type="ORF">FRY97_14360</name>
</gene>
<reference evidence="3 4" key="1">
    <citation type="submission" date="2019-08" db="EMBL/GenBank/DDBJ databases">
        <title>Genome of Phaeodactylibacter luteus.</title>
        <authorList>
            <person name="Bowman J.P."/>
        </authorList>
    </citation>
    <scope>NUCLEOTIDE SEQUENCE [LARGE SCALE GENOMIC DNA]</scope>
    <source>
        <strain evidence="3 4">KCTC 42180</strain>
    </source>
</reference>
<proteinExistence type="predicted"/>
<evidence type="ECO:0000313" key="3">
    <source>
        <dbReference type="EMBL" id="TXB62341.1"/>
    </source>
</evidence>
<dbReference type="RefSeq" id="WP_147168248.1">
    <property type="nucleotide sequence ID" value="NZ_VOOR01000031.1"/>
</dbReference>
<dbReference type="InterPro" id="IPR011429">
    <property type="entry name" value="Cyt_c_Planctomycete-type"/>
</dbReference>
<evidence type="ECO:0000313" key="4">
    <source>
        <dbReference type="Proteomes" id="UP000321580"/>
    </source>
</evidence>
<keyword evidence="4" id="KW-1185">Reference proteome</keyword>
<feature type="domain" description="Cytochrome C Planctomycete-type" evidence="2">
    <location>
        <begin position="89"/>
        <end position="139"/>
    </location>
</feature>
<dbReference type="PANTHER" id="PTHR35889">
    <property type="entry name" value="CYCLOINULO-OLIGOSACCHARIDE FRUCTANOTRANSFERASE-RELATED"/>
    <property type="match status" value="1"/>
</dbReference>
<name>A0A5C6RJ60_9BACT</name>
<comment type="caution">
    <text evidence="3">The sequence shown here is derived from an EMBL/GenBank/DDBJ whole genome shotgun (WGS) entry which is preliminary data.</text>
</comment>
<dbReference type="PROSITE" id="PS51257">
    <property type="entry name" value="PROKAR_LIPOPROTEIN"/>
    <property type="match status" value="1"/>
</dbReference>
<evidence type="ECO:0000256" key="1">
    <source>
        <dbReference type="SAM" id="MobiDB-lite"/>
    </source>
</evidence>
<feature type="region of interest" description="Disordered" evidence="1">
    <location>
        <begin position="34"/>
        <end position="63"/>
    </location>
</feature>